<reference evidence="17" key="1">
    <citation type="submission" date="2015-09" db="EMBL/GenBank/DDBJ databases">
        <authorList>
            <person name="Sai Rama Sridatta P."/>
        </authorList>
    </citation>
    <scope>NUCLEOTIDE SEQUENCE [LARGE SCALE GENOMIC DNA]</scope>
</reference>
<dbReference type="EC" id="2.7.11.22" evidence="3"/>
<keyword evidence="8" id="KW-0418">Kinase</keyword>
<dbReference type="Pfam" id="PF00069">
    <property type="entry name" value="Pkinase"/>
    <property type="match status" value="1"/>
</dbReference>
<dbReference type="InterPro" id="IPR045267">
    <property type="entry name" value="CDK11/PITSLRE_STKc"/>
</dbReference>
<dbReference type="SMART" id="SM00220">
    <property type="entry name" value="S_TKc"/>
    <property type="match status" value="1"/>
</dbReference>
<evidence type="ECO:0000256" key="13">
    <source>
        <dbReference type="ARBA" id="ARBA00079859"/>
    </source>
</evidence>
<evidence type="ECO:0000256" key="14">
    <source>
        <dbReference type="SAM" id="MobiDB-lite"/>
    </source>
</evidence>
<keyword evidence="10" id="KW-0131">Cell cycle</keyword>
<evidence type="ECO:0000256" key="4">
    <source>
        <dbReference type="ARBA" id="ARBA00022527"/>
    </source>
</evidence>
<dbReference type="GO" id="GO:0005634">
    <property type="term" value="C:nucleus"/>
    <property type="evidence" value="ECO:0007669"/>
    <property type="project" value="TreeGrafter"/>
</dbReference>
<feature type="compositionally biased region" description="Acidic residues" evidence="14">
    <location>
        <begin position="308"/>
        <end position="323"/>
    </location>
</feature>
<name>A0A4W6BNC6_LATCA</name>
<reference evidence="16" key="2">
    <citation type="submission" date="2025-08" db="UniProtKB">
        <authorList>
            <consortium name="Ensembl"/>
        </authorList>
    </citation>
    <scope>IDENTIFICATION</scope>
</reference>
<evidence type="ECO:0000256" key="8">
    <source>
        <dbReference type="ARBA" id="ARBA00022777"/>
    </source>
</evidence>
<dbReference type="Ensembl" id="ENSLCAT00010002624.1">
    <property type="protein sequence ID" value="ENSLCAP00010002536.1"/>
    <property type="gene ID" value="ENSLCAG00010001351.1"/>
</dbReference>
<dbReference type="InterPro" id="IPR000719">
    <property type="entry name" value="Prot_kinase_dom"/>
</dbReference>
<dbReference type="GO" id="GO:0007346">
    <property type="term" value="P:regulation of mitotic cell cycle"/>
    <property type="evidence" value="ECO:0007669"/>
    <property type="project" value="TreeGrafter"/>
</dbReference>
<feature type="compositionally biased region" description="Basic residues" evidence="14">
    <location>
        <begin position="95"/>
        <end position="113"/>
    </location>
</feature>
<keyword evidence="4" id="KW-0723">Serine/threonine-protein kinase</keyword>
<evidence type="ECO:0000256" key="2">
    <source>
        <dbReference type="ARBA" id="ARBA00006485"/>
    </source>
</evidence>
<dbReference type="Gene3D" id="3.30.200.20">
    <property type="entry name" value="Phosphorylase Kinase, domain 1"/>
    <property type="match status" value="1"/>
</dbReference>
<feature type="region of interest" description="Disordered" evidence="14">
    <location>
        <begin position="714"/>
        <end position="775"/>
    </location>
</feature>
<evidence type="ECO:0000256" key="11">
    <source>
        <dbReference type="ARBA" id="ARBA00047811"/>
    </source>
</evidence>
<evidence type="ECO:0000256" key="5">
    <source>
        <dbReference type="ARBA" id="ARBA00022553"/>
    </source>
</evidence>
<proteinExistence type="inferred from homology"/>
<dbReference type="SUPFAM" id="SSF56112">
    <property type="entry name" value="Protein kinase-like (PK-like)"/>
    <property type="match status" value="1"/>
</dbReference>
<keyword evidence="9" id="KW-0067">ATP-binding</keyword>
<evidence type="ECO:0000256" key="3">
    <source>
        <dbReference type="ARBA" id="ARBA00012425"/>
    </source>
</evidence>
<evidence type="ECO:0000256" key="1">
    <source>
        <dbReference type="ARBA" id="ARBA00001946"/>
    </source>
</evidence>
<dbReference type="Gene3D" id="1.10.510.10">
    <property type="entry name" value="Transferase(Phosphotransferase) domain 1"/>
    <property type="match status" value="1"/>
</dbReference>
<dbReference type="FunFam" id="3.30.200.20:FF:000054">
    <property type="entry name" value="Cyclin-dependent kinase 11B"/>
    <property type="match status" value="1"/>
</dbReference>
<dbReference type="CDD" id="cd07843">
    <property type="entry name" value="STKc_CDC2L1"/>
    <property type="match status" value="1"/>
</dbReference>
<feature type="region of interest" description="Disordered" evidence="14">
    <location>
        <begin position="19"/>
        <end position="395"/>
    </location>
</feature>
<sequence>MGDEKETWKVKTLDEILLEKKRRRELEERTDPKRQKNADDRESKRDTPEEGELRDPRMEITIRNSPYTREDSTEDRGEEDESLAIKPPQQIARKDKSHHRKEEKRKDKRRHRSHSDEGAGKHVRPKDKEKERESDRRKRQWEEDKARRDWERQKRREQARAHSRRERDRLEQLERQRERDRKLREQQKEQRELKDRERRAEERRKERGGRREGQEIGAFFHFGRYQARVFMLTSGSGSDEEEEDDDDEEESSSQSEGEEEEEEEESVSGSGRSEQSAGKTVKDFSTPVTASVLQHHRFNRAASSFTEDVSEDEQSEEDFEEERENGNHIPAVPESRFDHDSEESGQDMEEEEEEEDEEEEDEEAGDGDPTPHSQTHSRSPTPEENYIPDSPPISPVELKKELPKYLPALQGCRSVEEFQCLNRIEEGTYGVVYRAKDKKTDEIVALKRLKMEKEKEGFPITSLREINTILKAQHPNIVTVREIVVGSNMDKIYIVMNYVEHDLKSLMETMKQPFLPGEVKTLMIQLLRGVRHLHDNWILHRDLKTSNLLLSHKGILKIGDFGLAREYGSPLKPYTPVVVTLWYRSPELLLGAKEYSTAVDMWSVGCIFGELLTQKPLFPGKSEIDQINKIFKDLGSPSEKIWPGYSELPAVKKMTFTEYPYNNLRKRFGALLSDQGFDLMNKFLTYCPSKRIVSDEALKHEYFRETPLPIDPSMFPTWPAKSEQQRVKRGTSPRPPEGGLGYSHLGDDDLKDTGFHLTTSNQGASAVGPGFSLKF</sequence>
<dbReference type="PANTHER" id="PTHR24056">
    <property type="entry name" value="CELL DIVISION PROTEIN KINASE"/>
    <property type="match status" value="1"/>
</dbReference>
<feature type="compositionally biased region" description="Basic and acidic residues" evidence="14">
    <location>
        <begin position="745"/>
        <end position="754"/>
    </location>
</feature>
<dbReference type="PROSITE" id="PS50011">
    <property type="entry name" value="PROTEIN_KINASE_DOM"/>
    <property type="match status" value="1"/>
</dbReference>
<feature type="compositionally biased region" description="Basic and acidic residues" evidence="14">
    <location>
        <begin position="19"/>
        <end position="60"/>
    </location>
</feature>
<dbReference type="AlphaFoldDB" id="A0A4W6BNC6"/>
<comment type="catalytic activity">
    <reaction evidence="12">
        <text>L-seryl-[protein] + ATP = O-phospho-L-seryl-[protein] + ADP + H(+)</text>
        <dbReference type="Rhea" id="RHEA:17989"/>
        <dbReference type="Rhea" id="RHEA-COMP:9863"/>
        <dbReference type="Rhea" id="RHEA-COMP:11604"/>
        <dbReference type="ChEBI" id="CHEBI:15378"/>
        <dbReference type="ChEBI" id="CHEBI:29999"/>
        <dbReference type="ChEBI" id="CHEBI:30616"/>
        <dbReference type="ChEBI" id="CHEBI:83421"/>
        <dbReference type="ChEBI" id="CHEBI:456216"/>
        <dbReference type="EC" id="2.7.11.22"/>
    </reaction>
</comment>
<comment type="similarity">
    <text evidence="2">Belongs to the protein kinase superfamily. CMGC Ser/Thr protein kinase family. CDC2/CDKX subfamily.</text>
</comment>
<keyword evidence="17" id="KW-1185">Reference proteome</keyword>
<dbReference type="GeneTree" id="ENSGT00940000158459"/>
<gene>
    <name evidence="16" type="primary">CDK11A</name>
</gene>
<dbReference type="GO" id="GO:0004693">
    <property type="term" value="F:cyclin-dependent protein serine/threonine kinase activity"/>
    <property type="evidence" value="ECO:0007669"/>
    <property type="project" value="UniProtKB-EC"/>
</dbReference>
<dbReference type="PANTHER" id="PTHR24056:SF107">
    <property type="entry name" value="CYCLIN-DEPENDENT KINASE 11A-RELATED"/>
    <property type="match status" value="1"/>
</dbReference>
<evidence type="ECO:0000256" key="12">
    <source>
        <dbReference type="ARBA" id="ARBA00048367"/>
    </source>
</evidence>
<dbReference type="InterPro" id="IPR011009">
    <property type="entry name" value="Kinase-like_dom_sf"/>
</dbReference>
<keyword evidence="5" id="KW-0597">Phosphoprotein</keyword>
<dbReference type="InterPro" id="IPR008271">
    <property type="entry name" value="Ser/Thr_kinase_AS"/>
</dbReference>
<evidence type="ECO:0000256" key="9">
    <source>
        <dbReference type="ARBA" id="ARBA00022840"/>
    </source>
</evidence>
<feature type="compositionally biased region" description="Acidic residues" evidence="14">
    <location>
        <begin position="238"/>
        <end position="266"/>
    </location>
</feature>
<keyword evidence="6" id="KW-0808">Transferase</keyword>
<feature type="compositionally biased region" description="Low complexity" evidence="14">
    <location>
        <begin position="267"/>
        <end position="276"/>
    </location>
</feature>
<protein>
    <recommendedName>
        <fullName evidence="3">cyclin-dependent kinase</fullName>
        <ecNumber evidence="3">2.7.11.22</ecNumber>
    </recommendedName>
    <alternativeName>
        <fullName evidence="13">Galactosyltransferase-associated protein kinase p58/GTA</fullName>
    </alternativeName>
</protein>
<dbReference type="GO" id="GO:0005524">
    <property type="term" value="F:ATP binding"/>
    <property type="evidence" value="ECO:0007669"/>
    <property type="project" value="UniProtKB-KW"/>
</dbReference>
<comment type="cofactor">
    <cofactor evidence="1">
        <name>Mg(2+)</name>
        <dbReference type="ChEBI" id="CHEBI:18420"/>
    </cofactor>
</comment>
<evidence type="ECO:0000259" key="15">
    <source>
        <dbReference type="PROSITE" id="PS50011"/>
    </source>
</evidence>
<dbReference type="FunFam" id="1.10.510.10:FF:000124">
    <property type="entry name" value="cyclin-dependent kinase 11B isoform X1"/>
    <property type="match status" value="1"/>
</dbReference>
<evidence type="ECO:0000256" key="6">
    <source>
        <dbReference type="ARBA" id="ARBA00022679"/>
    </source>
</evidence>
<accession>A0A4W6BNC6</accession>
<dbReference type="InterPro" id="IPR050108">
    <property type="entry name" value="CDK"/>
</dbReference>
<reference evidence="16" key="3">
    <citation type="submission" date="2025-09" db="UniProtKB">
        <authorList>
            <consortium name="Ensembl"/>
        </authorList>
    </citation>
    <scope>IDENTIFICATION</scope>
</reference>
<feature type="compositionally biased region" description="Acidic residues" evidence="14">
    <location>
        <begin position="340"/>
        <end position="366"/>
    </location>
</feature>
<keyword evidence="7" id="KW-0547">Nucleotide-binding</keyword>
<feature type="compositionally biased region" description="Polar residues" evidence="14">
    <location>
        <begin position="371"/>
        <end position="382"/>
    </location>
</feature>
<dbReference type="Proteomes" id="UP000314980">
    <property type="component" value="Unassembled WGS sequence"/>
</dbReference>
<organism evidence="16 17">
    <name type="scientific">Lates calcarifer</name>
    <name type="common">Barramundi</name>
    <name type="synonym">Holocentrus calcarifer</name>
    <dbReference type="NCBI Taxonomy" id="8187"/>
    <lineage>
        <taxon>Eukaryota</taxon>
        <taxon>Metazoa</taxon>
        <taxon>Chordata</taxon>
        <taxon>Craniata</taxon>
        <taxon>Vertebrata</taxon>
        <taxon>Euteleostomi</taxon>
        <taxon>Actinopterygii</taxon>
        <taxon>Neopterygii</taxon>
        <taxon>Teleostei</taxon>
        <taxon>Neoteleostei</taxon>
        <taxon>Acanthomorphata</taxon>
        <taxon>Carangaria</taxon>
        <taxon>Carangaria incertae sedis</taxon>
        <taxon>Centropomidae</taxon>
        <taxon>Lates</taxon>
    </lineage>
</organism>
<evidence type="ECO:0000256" key="7">
    <source>
        <dbReference type="ARBA" id="ARBA00022741"/>
    </source>
</evidence>
<feature type="compositionally biased region" description="Basic and acidic residues" evidence="14">
    <location>
        <begin position="114"/>
        <end position="214"/>
    </location>
</feature>
<evidence type="ECO:0000256" key="10">
    <source>
        <dbReference type="ARBA" id="ARBA00023306"/>
    </source>
</evidence>
<evidence type="ECO:0000313" key="17">
    <source>
        <dbReference type="Proteomes" id="UP000314980"/>
    </source>
</evidence>
<evidence type="ECO:0000313" key="16">
    <source>
        <dbReference type="Ensembl" id="ENSLCAP00010002536.1"/>
    </source>
</evidence>
<dbReference type="PROSITE" id="PS00108">
    <property type="entry name" value="PROTEIN_KINASE_ST"/>
    <property type="match status" value="1"/>
</dbReference>
<feature type="domain" description="Protein kinase" evidence="15">
    <location>
        <begin position="418"/>
        <end position="703"/>
    </location>
</feature>
<comment type="catalytic activity">
    <reaction evidence="11">
        <text>L-threonyl-[protein] + ATP = O-phospho-L-threonyl-[protein] + ADP + H(+)</text>
        <dbReference type="Rhea" id="RHEA:46608"/>
        <dbReference type="Rhea" id="RHEA-COMP:11060"/>
        <dbReference type="Rhea" id="RHEA-COMP:11605"/>
        <dbReference type="ChEBI" id="CHEBI:15378"/>
        <dbReference type="ChEBI" id="CHEBI:30013"/>
        <dbReference type="ChEBI" id="CHEBI:30616"/>
        <dbReference type="ChEBI" id="CHEBI:61977"/>
        <dbReference type="ChEBI" id="CHEBI:456216"/>
        <dbReference type="EC" id="2.7.11.22"/>
    </reaction>
</comment>